<dbReference type="InterPro" id="IPR053924">
    <property type="entry name" value="RecX_HTH_2nd"/>
</dbReference>
<name>A0AAU9BQZ7_9GAMM</name>
<dbReference type="GO" id="GO:0006282">
    <property type="term" value="P:regulation of DNA repair"/>
    <property type="evidence" value="ECO:0007669"/>
    <property type="project" value="InterPro"/>
</dbReference>
<dbReference type="PANTHER" id="PTHR33602:SF1">
    <property type="entry name" value="REGULATORY PROTEIN RECX FAMILY PROTEIN"/>
    <property type="match status" value="1"/>
</dbReference>
<proteinExistence type="inferred from homology"/>
<dbReference type="InterPro" id="IPR003783">
    <property type="entry name" value="Regulatory_RecX"/>
</dbReference>
<dbReference type="AlphaFoldDB" id="A0AAU9BQZ7"/>
<evidence type="ECO:0000256" key="4">
    <source>
        <dbReference type="ARBA" id="ARBA00022490"/>
    </source>
</evidence>
<gene>
    <name evidence="7" type="ORF">MIT9_P0484</name>
</gene>
<dbReference type="Pfam" id="PF02631">
    <property type="entry name" value="RecX_HTH2"/>
    <property type="match status" value="1"/>
</dbReference>
<keyword evidence="8" id="KW-1185">Reference proteome</keyword>
<evidence type="ECO:0000256" key="3">
    <source>
        <dbReference type="ARBA" id="ARBA00018111"/>
    </source>
</evidence>
<dbReference type="InterPro" id="IPR053925">
    <property type="entry name" value="RecX_HTH_3rd"/>
</dbReference>
<reference evidence="8" key="1">
    <citation type="journal article" date="2024" name="Int. J. Syst. Evol. Microbiol.">
        <title>Methylomarinovum tepidoasis sp. nov., a moderately thermophilic methanotroph of the family Methylothermaceae isolated from a deep-sea hydrothermal field.</title>
        <authorList>
            <person name="Hirayama H."/>
            <person name="Takaki Y."/>
            <person name="Abe M."/>
            <person name="Miyazaki M."/>
            <person name="Uematsu K."/>
            <person name="Matsui Y."/>
            <person name="Takai K."/>
        </authorList>
    </citation>
    <scope>NUCLEOTIDE SEQUENCE [LARGE SCALE GENOMIC DNA]</scope>
    <source>
        <strain evidence="8">IT-9</strain>
    </source>
</reference>
<accession>A0AAU9BQZ7</accession>
<comment type="similarity">
    <text evidence="2">Belongs to the RecX family.</text>
</comment>
<sequence>MRKLTARGFDAELTREVIDALRSRGWQDDARFVESFVRSRLQRGHGPLRVRFELRGKGVDDAVIEAVLAEMAPDWSEAAARACRRKFGDGPASDRNEYARRWRFLARRGFDSEQIRSVLDKP</sequence>
<dbReference type="KEGG" id="mcau:MIT9_P0484"/>
<dbReference type="Gene3D" id="1.10.10.10">
    <property type="entry name" value="Winged helix-like DNA-binding domain superfamily/Winged helix DNA-binding domain"/>
    <property type="match status" value="2"/>
</dbReference>
<dbReference type="EMBL" id="AP024714">
    <property type="protein sequence ID" value="BCX80906.1"/>
    <property type="molecule type" value="Genomic_DNA"/>
</dbReference>
<evidence type="ECO:0000256" key="1">
    <source>
        <dbReference type="ARBA" id="ARBA00004496"/>
    </source>
</evidence>
<dbReference type="PANTHER" id="PTHR33602">
    <property type="entry name" value="REGULATORY PROTEIN RECX FAMILY PROTEIN"/>
    <property type="match status" value="1"/>
</dbReference>
<feature type="domain" description="RecX third three-helical" evidence="6">
    <location>
        <begin position="77"/>
        <end position="119"/>
    </location>
</feature>
<evidence type="ECO:0000259" key="5">
    <source>
        <dbReference type="Pfam" id="PF02631"/>
    </source>
</evidence>
<dbReference type="Proteomes" id="UP001321825">
    <property type="component" value="Chromosome"/>
</dbReference>
<keyword evidence="4" id="KW-0963">Cytoplasm</keyword>
<feature type="domain" description="RecX second three-helical" evidence="5">
    <location>
        <begin position="28"/>
        <end position="68"/>
    </location>
</feature>
<dbReference type="InterPro" id="IPR036388">
    <property type="entry name" value="WH-like_DNA-bd_sf"/>
</dbReference>
<dbReference type="Pfam" id="PF21981">
    <property type="entry name" value="RecX_HTH3"/>
    <property type="match status" value="1"/>
</dbReference>
<organism evidence="7 8">
    <name type="scientific">Methylomarinovum caldicuralii</name>
    <dbReference type="NCBI Taxonomy" id="438856"/>
    <lineage>
        <taxon>Bacteria</taxon>
        <taxon>Pseudomonadati</taxon>
        <taxon>Pseudomonadota</taxon>
        <taxon>Gammaproteobacteria</taxon>
        <taxon>Methylococcales</taxon>
        <taxon>Methylothermaceae</taxon>
        <taxon>Methylomarinovum</taxon>
    </lineage>
</organism>
<dbReference type="GO" id="GO:0005737">
    <property type="term" value="C:cytoplasm"/>
    <property type="evidence" value="ECO:0007669"/>
    <property type="project" value="UniProtKB-SubCell"/>
</dbReference>
<evidence type="ECO:0000259" key="6">
    <source>
        <dbReference type="Pfam" id="PF21981"/>
    </source>
</evidence>
<evidence type="ECO:0000313" key="8">
    <source>
        <dbReference type="Proteomes" id="UP001321825"/>
    </source>
</evidence>
<evidence type="ECO:0000313" key="7">
    <source>
        <dbReference type="EMBL" id="BCX80906.1"/>
    </source>
</evidence>
<protein>
    <recommendedName>
        <fullName evidence="3">Regulatory protein RecX</fullName>
    </recommendedName>
</protein>
<comment type="subcellular location">
    <subcellularLocation>
        <location evidence="1">Cytoplasm</location>
    </subcellularLocation>
</comment>
<evidence type="ECO:0000256" key="2">
    <source>
        <dbReference type="ARBA" id="ARBA00009695"/>
    </source>
</evidence>